<feature type="domain" description="SH3b" evidence="2">
    <location>
        <begin position="480"/>
        <end position="541"/>
    </location>
</feature>
<evidence type="ECO:0000256" key="1">
    <source>
        <dbReference type="SAM" id="MobiDB-lite"/>
    </source>
</evidence>
<evidence type="ECO:0000259" key="2">
    <source>
        <dbReference type="SMART" id="SM00287"/>
    </source>
</evidence>
<name>A0A502FXG9_9PROT</name>
<dbReference type="OrthoDB" id="7234583at2"/>
<dbReference type="EMBL" id="RCZP01000015">
    <property type="protein sequence ID" value="TPG53643.1"/>
    <property type="molecule type" value="Genomic_DNA"/>
</dbReference>
<proteinExistence type="predicted"/>
<dbReference type="Gene3D" id="2.30.30.40">
    <property type="entry name" value="SH3 Domains"/>
    <property type="match status" value="1"/>
</dbReference>
<comment type="caution">
    <text evidence="3">The sequence shown here is derived from an EMBL/GenBank/DDBJ whole genome shotgun (WGS) entry which is preliminary data.</text>
</comment>
<feature type="region of interest" description="Disordered" evidence="1">
    <location>
        <begin position="41"/>
        <end position="62"/>
    </location>
</feature>
<dbReference type="Proteomes" id="UP000317078">
    <property type="component" value="Unassembled WGS sequence"/>
</dbReference>
<feature type="region of interest" description="Disordered" evidence="1">
    <location>
        <begin position="429"/>
        <end position="454"/>
    </location>
</feature>
<evidence type="ECO:0000313" key="3">
    <source>
        <dbReference type="EMBL" id="TPG53643.1"/>
    </source>
</evidence>
<accession>A0A502FXG9</accession>
<organism evidence="3 4">
    <name type="scientific">Muricoccus nepalensis</name>
    <dbReference type="NCBI Taxonomy" id="1854500"/>
    <lineage>
        <taxon>Bacteria</taxon>
        <taxon>Pseudomonadati</taxon>
        <taxon>Pseudomonadota</taxon>
        <taxon>Alphaproteobacteria</taxon>
        <taxon>Acetobacterales</taxon>
        <taxon>Roseomonadaceae</taxon>
        <taxon>Muricoccus</taxon>
    </lineage>
</organism>
<evidence type="ECO:0000313" key="4">
    <source>
        <dbReference type="Proteomes" id="UP000317078"/>
    </source>
</evidence>
<protein>
    <recommendedName>
        <fullName evidence="2">SH3b domain-containing protein</fullName>
    </recommendedName>
</protein>
<dbReference type="SMART" id="SM00287">
    <property type="entry name" value="SH3b"/>
    <property type="match status" value="1"/>
</dbReference>
<dbReference type="AlphaFoldDB" id="A0A502FXG9"/>
<keyword evidence="4" id="KW-1185">Reference proteome</keyword>
<dbReference type="Pfam" id="PF08239">
    <property type="entry name" value="SH3_3"/>
    <property type="match status" value="1"/>
</dbReference>
<gene>
    <name evidence="3" type="ORF">EAH89_15660</name>
</gene>
<reference evidence="3 4" key="1">
    <citation type="journal article" date="2019" name="Environ. Microbiol.">
        <title>Species interactions and distinct microbial communities in high Arctic permafrost affected cryosols are associated with the CH4 and CO2 gas fluxes.</title>
        <authorList>
            <person name="Altshuler I."/>
            <person name="Hamel J."/>
            <person name="Turney S."/>
            <person name="Magnuson E."/>
            <person name="Levesque R."/>
            <person name="Greer C."/>
            <person name="Whyte L.G."/>
        </authorList>
    </citation>
    <scope>NUCLEOTIDE SEQUENCE [LARGE SCALE GENOMIC DNA]</scope>
    <source>
        <strain evidence="3 4">S9.3B</strain>
    </source>
</reference>
<sequence>MWEGVWYGGDMTSSAQLDGFKFPRIEFCLADGRMEVSASAPGVSVSDRAEPSTAHSPPQISSGDVGSLIRLAAEAARRVETELPGHLARRDRASRRWARASRFPLAPFLSWRLAALRSAAAIAEAELQSAASQRNACRITVRFAFGKRVTRAYLAVVAAFDELSRTGTAWEVGSLPATPPSHPLAGPQIQRDAVQFAPTFQAFMDAGWPGLSVRKLNGSVVELYPGFVMLRSGDDPTLVSVLETKLEYSERAVAEAISPAADATIQHLAWERANKDGSPDQRYVNNRSVPFVRYGLIIVRGPGFSPRSYLISNLKSAQGFATAFADYQRVLTEEAQAPRDVADRRTSIAELVSLRADNRPVVTVPPPPQTGRAHEYTAAAAVAAVCAWAVLSNPSLGGQATAWASRQLPDRAASPTSEAPPALAVQSIAPAQHSASPEPTHPTILGQPELPSPVLEGSPLPTAEASVSVTSPATRNIPPAREQIVTKSGANIRSAPNGEAEVLRTTSSGTRLNVFGRSAGWVRVGGTEAWGWIHSSLLDTAR</sequence>
<dbReference type="InterPro" id="IPR003646">
    <property type="entry name" value="SH3-like_bac-type"/>
</dbReference>
<feature type="compositionally biased region" description="Polar residues" evidence="1">
    <location>
        <begin position="53"/>
        <end position="62"/>
    </location>
</feature>